<proteinExistence type="predicted"/>
<dbReference type="AlphaFoldDB" id="A0A023DI25"/>
<dbReference type="Proteomes" id="UP000023561">
    <property type="component" value="Unassembled WGS sequence"/>
</dbReference>
<accession>A0A023DI25</accession>
<keyword evidence="2" id="KW-1185">Reference proteome</keyword>
<dbReference type="EMBL" id="BAWO01000048">
    <property type="protein sequence ID" value="GAJ40666.1"/>
    <property type="molecule type" value="Genomic_DNA"/>
</dbReference>
<evidence type="ECO:0000313" key="2">
    <source>
        <dbReference type="Proteomes" id="UP000023561"/>
    </source>
</evidence>
<comment type="caution">
    <text evidence="1">The sequence shown here is derived from an EMBL/GenBank/DDBJ whole genome shotgun (WGS) entry which is preliminary data.</text>
</comment>
<evidence type="ECO:0000313" key="1">
    <source>
        <dbReference type="EMBL" id="GAJ40666.1"/>
    </source>
</evidence>
<sequence>MYEKLGLEEWYDPSAYRIVYDRLKKYSPMNKSI</sequence>
<organism evidence="1 2">
    <name type="scientific">Parageobacillus caldoxylosilyticus NBRC 107762</name>
    <dbReference type="NCBI Taxonomy" id="1220594"/>
    <lineage>
        <taxon>Bacteria</taxon>
        <taxon>Bacillati</taxon>
        <taxon>Bacillota</taxon>
        <taxon>Bacilli</taxon>
        <taxon>Bacillales</taxon>
        <taxon>Anoxybacillaceae</taxon>
        <taxon>Saccharococcus</taxon>
    </lineage>
</organism>
<name>A0A023DI25_9BACL</name>
<reference evidence="1 2" key="1">
    <citation type="submission" date="2014-04" db="EMBL/GenBank/DDBJ databases">
        <title>Whole genome shotgun sequence of Geobacillus caldoxylosilyticus NBRC 107762.</title>
        <authorList>
            <person name="Hosoyama A."/>
            <person name="Hosoyama Y."/>
            <person name="Katano-Makiyama Y."/>
            <person name="Tsuchikane K."/>
            <person name="Ohji S."/>
            <person name="Ichikawa N."/>
            <person name="Yamazoe A."/>
            <person name="Fujita N."/>
        </authorList>
    </citation>
    <scope>NUCLEOTIDE SEQUENCE [LARGE SCALE GENOMIC DNA]</scope>
    <source>
        <strain evidence="1 2">NBRC 107762</strain>
    </source>
</reference>
<gene>
    <name evidence="1" type="ORF">GCA01S_048_00330</name>
</gene>
<protein>
    <submittedName>
        <fullName evidence="1">Uncharacterized protein</fullName>
    </submittedName>
</protein>